<evidence type="ECO:0000313" key="3">
    <source>
        <dbReference type="EMBL" id="ATA87629.1"/>
    </source>
</evidence>
<proteinExistence type="predicted"/>
<dbReference type="InterPro" id="IPR006530">
    <property type="entry name" value="YD"/>
</dbReference>
<dbReference type="Proteomes" id="UP000217250">
    <property type="component" value="Chromosome"/>
</dbReference>
<evidence type="ECO:0000313" key="4">
    <source>
        <dbReference type="Proteomes" id="UP000217250"/>
    </source>
</evidence>
<dbReference type="InterPro" id="IPR022385">
    <property type="entry name" value="Rhs_assc_core"/>
</dbReference>
<protein>
    <recommendedName>
        <fullName evidence="2">Teneurin-like YD-shell domain-containing protein</fullName>
    </recommendedName>
</protein>
<name>A0A250FR30_9FLAO</name>
<dbReference type="NCBIfam" id="TIGR03696">
    <property type="entry name" value="Rhs_assc_core"/>
    <property type="match status" value="1"/>
</dbReference>
<dbReference type="GeneID" id="85228166"/>
<dbReference type="Pfam" id="PF25023">
    <property type="entry name" value="TEN_YD-shell"/>
    <property type="match status" value="1"/>
</dbReference>
<feature type="domain" description="Teneurin-like YD-shell" evidence="2">
    <location>
        <begin position="36"/>
        <end position="203"/>
    </location>
</feature>
<evidence type="ECO:0000259" key="2">
    <source>
        <dbReference type="Pfam" id="PF25023"/>
    </source>
</evidence>
<dbReference type="NCBIfam" id="TIGR01643">
    <property type="entry name" value="YD_repeat_2x"/>
    <property type="match status" value="1"/>
</dbReference>
<dbReference type="EMBL" id="CP022386">
    <property type="protein sequence ID" value="ATA87629.1"/>
    <property type="molecule type" value="Genomic_DNA"/>
</dbReference>
<dbReference type="PANTHER" id="PTHR32305">
    <property type="match status" value="1"/>
</dbReference>
<dbReference type="InterPro" id="IPR050708">
    <property type="entry name" value="T6SS_VgrG/RHS"/>
</dbReference>
<dbReference type="KEGG" id="cgh:CGC50_10990"/>
<sequence length="348" mass="39876">MIFKEHIKDVGYRPVFSGGELRDLGIQPKSTGKGILYTWNANGSLRSVTDLQGTTYRFRYDAFGRRIEKRRMSSTFRFVWDGNVLLHETFKKDNSEHTELTTWVFEGFVPTAKLVNGKAYSIISDHLGTPILAIDSEGNEVWNRQLDIYGRVKREIKASSLGDDVRPFIPFLYQGQYYDEEIGLAYNRFRYYSPESGTYISQDPIRLTGNNPTLYAFVKNVNTEVDILGLATVYLRNNVIYVGKAKQDAKTRYKSDKVNSGTDIFTDIPNTDTAQGVEDVVHDRLLLNKDLTDKVKNINKPVKTGDEKGRRKDGIEWLKQKYGENYLEEIDKKIKDHYSENGNGCKAK</sequence>
<keyword evidence="1" id="KW-0677">Repeat</keyword>
<evidence type="ECO:0000256" key="1">
    <source>
        <dbReference type="ARBA" id="ARBA00022737"/>
    </source>
</evidence>
<dbReference type="Gene3D" id="2.180.10.10">
    <property type="entry name" value="RHS repeat-associated core"/>
    <property type="match status" value="1"/>
</dbReference>
<reference evidence="4" key="1">
    <citation type="submission" date="2017-06" db="EMBL/GenBank/DDBJ databases">
        <title>Capnocytophaga spp. assemblies.</title>
        <authorList>
            <person name="Gulvik C.A."/>
        </authorList>
    </citation>
    <scope>NUCLEOTIDE SEQUENCE [LARGE SCALE GENOMIC DNA]</scope>
    <source>
        <strain evidence="4">H1496</strain>
    </source>
</reference>
<dbReference type="InterPro" id="IPR056823">
    <property type="entry name" value="TEN-like_YD-shell"/>
</dbReference>
<gene>
    <name evidence="3" type="ORF">CGC50_10990</name>
</gene>
<dbReference type="PANTHER" id="PTHR32305:SF15">
    <property type="entry name" value="PROTEIN RHSA-RELATED"/>
    <property type="match status" value="1"/>
</dbReference>
<organism evidence="3 4">
    <name type="scientific">Capnocytophaga gingivalis</name>
    <dbReference type="NCBI Taxonomy" id="1017"/>
    <lineage>
        <taxon>Bacteria</taxon>
        <taxon>Pseudomonadati</taxon>
        <taxon>Bacteroidota</taxon>
        <taxon>Flavobacteriia</taxon>
        <taxon>Flavobacteriales</taxon>
        <taxon>Flavobacteriaceae</taxon>
        <taxon>Capnocytophaga</taxon>
    </lineage>
</organism>
<dbReference type="RefSeq" id="WP_095910858.1">
    <property type="nucleotide sequence ID" value="NZ_CP022386.1"/>
</dbReference>
<dbReference type="AlphaFoldDB" id="A0A250FR30"/>
<accession>A0A250FR30</accession>
<dbReference type="OrthoDB" id="1179464at2"/>